<dbReference type="InterPro" id="IPR004761">
    <property type="entry name" value="Spore_GerAB"/>
</dbReference>
<feature type="transmembrane region" description="Helical" evidence="2">
    <location>
        <begin position="235"/>
        <end position="254"/>
    </location>
</feature>
<feature type="transmembrane region" description="Helical" evidence="2">
    <location>
        <begin position="345"/>
        <end position="367"/>
    </location>
</feature>
<gene>
    <name evidence="3" type="ORF">IAB73_00260</name>
</gene>
<proteinExistence type="predicted"/>
<comment type="caution">
    <text evidence="3">The sequence shown here is derived from an EMBL/GenBank/DDBJ whole genome shotgun (WGS) entry which is preliminary data.</text>
</comment>
<reference evidence="3" key="2">
    <citation type="journal article" date="2021" name="PeerJ">
        <title>Extensive microbial diversity within the chicken gut microbiome revealed by metagenomics and culture.</title>
        <authorList>
            <person name="Gilroy R."/>
            <person name="Ravi A."/>
            <person name="Getino M."/>
            <person name="Pursley I."/>
            <person name="Horton D.L."/>
            <person name="Alikhan N.F."/>
            <person name="Baker D."/>
            <person name="Gharbi K."/>
            <person name="Hall N."/>
            <person name="Watson M."/>
            <person name="Adriaenssens E.M."/>
            <person name="Foster-Nyarko E."/>
            <person name="Jarju S."/>
            <person name="Secka A."/>
            <person name="Antonio M."/>
            <person name="Oren A."/>
            <person name="Chaudhuri R.R."/>
            <person name="La Ragione R."/>
            <person name="Hildebrand F."/>
            <person name="Pallen M.J."/>
        </authorList>
    </citation>
    <scope>NUCLEOTIDE SEQUENCE</scope>
    <source>
        <strain evidence="3">ChiSxjej2B14-6234</strain>
    </source>
</reference>
<dbReference type="Pfam" id="PF03845">
    <property type="entry name" value="Spore_permease"/>
    <property type="match status" value="1"/>
</dbReference>
<accession>A0A9D1CPJ6</accession>
<feature type="transmembrane region" description="Helical" evidence="2">
    <location>
        <begin position="283"/>
        <end position="310"/>
    </location>
</feature>
<feature type="transmembrane region" description="Helical" evidence="2">
    <location>
        <begin position="322"/>
        <end position="339"/>
    </location>
</feature>
<evidence type="ECO:0000313" key="4">
    <source>
        <dbReference type="Proteomes" id="UP000886887"/>
    </source>
</evidence>
<keyword evidence="2" id="KW-1133">Transmembrane helix</keyword>
<evidence type="ECO:0000256" key="2">
    <source>
        <dbReference type="SAM" id="Phobius"/>
    </source>
</evidence>
<dbReference type="GO" id="GO:0009847">
    <property type="term" value="P:spore germination"/>
    <property type="evidence" value="ECO:0007669"/>
    <property type="project" value="InterPro"/>
</dbReference>
<feature type="transmembrane region" description="Helical" evidence="2">
    <location>
        <begin position="54"/>
        <end position="74"/>
    </location>
</feature>
<sequence length="377" mass="40016">MIVQRRKRRADARTARSEQRTHASARAQGALVGTMAACQLFLDGTGRMLPDAGGALWWSALLCPAGALLLTLPIARMRREADGRELADVALAALPAPVALALCALCGLTLLLDAAAALYGLTELTHASLLPQTDERVIVLMALTALLLSAYAGLTGMQRLAFLLRRTLPILLLLLMAWSLWGRPIENLYPLAGHGVRESLRLGAGSLGAGACALAAGFLPGGVRQLPQVRARETCGYCLSGHLLAVLLLLGLSLSTPYSLWPLAGGWGARMVLQGRPALYNGILYRMVTVLQLTALLIAACGALLFAAHALSRAMRGRRDRLAFALAFALLTAAGLLRSRLGLSWLLAAMPWRYAAALAVVWLPFLARRQPAGEAGA</sequence>
<feature type="compositionally biased region" description="Basic residues" evidence="1">
    <location>
        <begin position="1"/>
        <end position="10"/>
    </location>
</feature>
<organism evidence="3 4">
    <name type="scientific">Candidatus Onthenecus intestinigallinarum</name>
    <dbReference type="NCBI Taxonomy" id="2840875"/>
    <lineage>
        <taxon>Bacteria</taxon>
        <taxon>Bacillati</taxon>
        <taxon>Bacillota</taxon>
        <taxon>Clostridia</taxon>
        <taxon>Eubacteriales</taxon>
        <taxon>Candidatus Onthenecus</taxon>
    </lineage>
</organism>
<protein>
    <submittedName>
        <fullName evidence="3">GerAB/ArcD/ProY family transporter</fullName>
    </submittedName>
</protein>
<feature type="region of interest" description="Disordered" evidence="1">
    <location>
        <begin position="1"/>
        <end position="26"/>
    </location>
</feature>
<name>A0A9D1CPJ6_9FIRM</name>
<reference evidence="3" key="1">
    <citation type="submission" date="2020-10" db="EMBL/GenBank/DDBJ databases">
        <authorList>
            <person name="Gilroy R."/>
        </authorList>
    </citation>
    <scope>NUCLEOTIDE SEQUENCE</scope>
    <source>
        <strain evidence="3">ChiSxjej2B14-6234</strain>
    </source>
</reference>
<dbReference type="EMBL" id="DVFJ01000001">
    <property type="protein sequence ID" value="HIQ70640.1"/>
    <property type="molecule type" value="Genomic_DNA"/>
</dbReference>
<feature type="transmembrane region" description="Helical" evidence="2">
    <location>
        <begin position="137"/>
        <end position="156"/>
    </location>
</feature>
<keyword evidence="2" id="KW-0472">Membrane</keyword>
<feature type="transmembrane region" description="Helical" evidence="2">
    <location>
        <begin position="23"/>
        <end position="42"/>
    </location>
</feature>
<evidence type="ECO:0000256" key="1">
    <source>
        <dbReference type="SAM" id="MobiDB-lite"/>
    </source>
</evidence>
<dbReference type="AlphaFoldDB" id="A0A9D1CPJ6"/>
<evidence type="ECO:0000313" key="3">
    <source>
        <dbReference type="EMBL" id="HIQ70640.1"/>
    </source>
</evidence>
<dbReference type="GO" id="GO:0016020">
    <property type="term" value="C:membrane"/>
    <property type="evidence" value="ECO:0007669"/>
    <property type="project" value="InterPro"/>
</dbReference>
<feature type="transmembrane region" description="Helical" evidence="2">
    <location>
        <begin position="202"/>
        <end position="223"/>
    </location>
</feature>
<feature type="transmembrane region" description="Helical" evidence="2">
    <location>
        <begin position="163"/>
        <end position="182"/>
    </location>
</feature>
<feature type="compositionally biased region" description="Basic and acidic residues" evidence="1">
    <location>
        <begin position="11"/>
        <end position="21"/>
    </location>
</feature>
<keyword evidence="2" id="KW-0812">Transmembrane</keyword>
<dbReference type="Proteomes" id="UP000886887">
    <property type="component" value="Unassembled WGS sequence"/>
</dbReference>
<feature type="transmembrane region" description="Helical" evidence="2">
    <location>
        <begin position="86"/>
        <end position="117"/>
    </location>
</feature>